<keyword evidence="1" id="KW-0732">Signal</keyword>
<dbReference type="PROSITE" id="PS51257">
    <property type="entry name" value="PROKAR_LIPOPROTEIN"/>
    <property type="match status" value="1"/>
</dbReference>
<dbReference type="EMBL" id="CACVAZ010000088">
    <property type="protein sequence ID" value="CAA6813861.1"/>
    <property type="molecule type" value="Genomic_DNA"/>
</dbReference>
<sequence>MNKLKKITLTFSLLFFTACGSENNINPDLGFDMWEYMTSARNYEVEYDVYENGSKTDFYLETHRQFGSEYERESSNGVTTLLLSTNNILMKESSNNTNIIRYLHLGDKGIFQSPNIQLCTLERFYDTYQNKNSIFNNVLQISCTLKSGSYQELYYGYNEGIVAIYEENAGLKTEY</sequence>
<evidence type="ECO:0000313" key="2">
    <source>
        <dbReference type="EMBL" id="CAA6813861.1"/>
    </source>
</evidence>
<accession>A0A6S6TEP0</accession>
<evidence type="ECO:0008006" key="3">
    <source>
        <dbReference type="Google" id="ProtNLM"/>
    </source>
</evidence>
<protein>
    <recommendedName>
        <fullName evidence="3">Lipoprotein</fullName>
    </recommendedName>
</protein>
<feature type="non-terminal residue" evidence="2">
    <location>
        <position position="175"/>
    </location>
</feature>
<evidence type="ECO:0000256" key="1">
    <source>
        <dbReference type="SAM" id="SignalP"/>
    </source>
</evidence>
<reference evidence="2" key="1">
    <citation type="submission" date="2020-01" db="EMBL/GenBank/DDBJ databases">
        <authorList>
            <person name="Meier V. D."/>
            <person name="Meier V D."/>
        </authorList>
    </citation>
    <scope>NUCLEOTIDE SEQUENCE</scope>
    <source>
        <strain evidence="2">HLG_WM_MAG_02</strain>
    </source>
</reference>
<gene>
    <name evidence="2" type="ORF">HELGO_WM41204</name>
</gene>
<organism evidence="2">
    <name type="scientific">uncultured Sulfurovum sp</name>
    <dbReference type="NCBI Taxonomy" id="269237"/>
    <lineage>
        <taxon>Bacteria</taxon>
        <taxon>Pseudomonadati</taxon>
        <taxon>Campylobacterota</taxon>
        <taxon>Epsilonproteobacteria</taxon>
        <taxon>Campylobacterales</taxon>
        <taxon>Sulfurovaceae</taxon>
        <taxon>Sulfurovum</taxon>
        <taxon>environmental samples</taxon>
    </lineage>
</organism>
<feature type="signal peptide" evidence="1">
    <location>
        <begin position="1"/>
        <end position="20"/>
    </location>
</feature>
<dbReference type="AlphaFoldDB" id="A0A6S6TEP0"/>
<name>A0A6S6TEP0_9BACT</name>
<feature type="chain" id="PRO_5027865109" description="Lipoprotein" evidence="1">
    <location>
        <begin position="21"/>
        <end position="175"/>
    </location>
</feature>
<proteinExistence type="predicted"/>